<feature type="domain" description="DyP dimeric alpha+beta barrel" evidence="7">
    <location>
        <begin position="66"/>
        <end position="178"/>
    </location>
</feature>
<dbReference type="SUPFAM" id="SSF54909">
    <property type="entry name" value="Dimeric alpha+beta barrel"/>
    <property type="match status" value="1"/>
</dbReference>
<gene>
    <name evidence="8" type="ORF">CEK71_08005</name>
</gene>
<evidence type="ECO:0000313" key="8">
    <source>
        <dbReference type="EMBL" id="ASF48681.1"/>
    </source>
</evidence>
<dbReference type="InterPro" id="IPR049509">
    <property type="entry name" value="DyP_N"/>
</dbReference>
<dbReference type="OrthoDB" id="9781066at2"/>
<dbReference type="InterPro" id="IPR011008">
    <property type="entry name" value="Dimeric_a/b-barrel"/>
</dbReference>
<keyword evidence="2 8" id="KW-0575">Peroxidase</keyword>
<evidence type="ECO:0000259" key="6">
    <source>
        <dbReference type="Pfam" id="PF20628"/>
    </source>
</evidence>
<feature type="domain" description="Dyp-type peroxidase C-terminal" evidence="6">
    <location>
        <begin position="246"/>
        <end position="403"/>
    </location>
</feature>
<dbReference type="NCBIfam" id="TIGR01413">
    <property type="entry name" value="Dyp_perox_fam"/>
    <property type="match status" value="1"/>
</dbReference>
<dbReference type="GO" id="GO:0046872">
    <property type="term" value="F:metal ion binding"/>
    <property type="evidence" value="ECO:0007669"/>
    <property type="project" value="UniProtKB-KW"/>
</dbReference>
<evidence type="ECO:0000259" key="7">
    <source>
        <dbReference type="Pfam" id="PF21105"/>
    </source>
</evidence>
<dbReference type="AlphaFoldDB" id="A0A1Z4C555"/>
<dbReference type="InterPro" id="IPR048328">
    <property type="entry name" value="Dyp_perox_C"/>
</dbReference>
<keyword evidence="9" id="KW-1185">Reference proteome</keyword>
<evidence type="ECO:0000256" key="4">
    <source>
        <dbReference type="ARBA" id="ARBA00023002"/>
    </source>
</evidence>
<evidence type="ECO:0000256" key="1">
    <source>
        <dbReference type="ARBA" id="ARBA00001970"/>
    </source>
</evidence>
<comment type="cofactor">
    <cofactor evidence="1">
        <name>heme b</name>
        <dbReference type="ChEBI" id="CHEBI:60344"/>
    </cofactor>
</comment>
<dbReference type="EMBL" id="CP022129">
    <property type="protein sequence ID" value="ASF48681.1"/>
    <property type="molecule type" value="Genomic_DNA"/>
</dbReference>
<evidence type="ECO:0000256" key="3">
    <source>
        <dbReference type="ARBA" id="ARBA00022723"/>
    </source>
</evidence>
<dbReference type="GO" id="GO:0020037">
    <property type="term" value="F:heme binding"/>
    <property type="evidence" value="ECO:0007669"/>
    <property type="project" value="InterPro"/>
</dbReference>
<organism evidence="8 9">
    <name type="scientific">Methylovulum psychrotolerans</name>
    <dbReference type="NCBI Taxonomy" id="1704499"/>
    <lineage>
        <taxon>Bacteria</taxon>
        <taxon>Pseudomonadati</taxon>
        <taxon>Pseudomonadota</taxon>
        <taxon>Gammaproteobacteria</taxon>
        <taxon>Methylococcales</taxon>
        <taxon>Methylococcaceae</taxon>
        <taxon>Methylovulum</taxon>
    </lineage>
</organism>
<evidence type="ECO:0000313" key="9">
    <source>
        <dbReference type="Proteomes" id="UP000197019"/>
    </source>
</evidence>
<keyword evidence="5" id="KW-0408">Iron</keyword>
<dbReference type="PANTHER" id="PTHR30521">
    <property type="entry name" value="DEFERROCHELATASE/PEROXIDASE"/>
    <property type="match status" value="1"/>
</dbReference>
<dbReference type="GO" id="GO:0004601">
    <property type="term" value="F:peroxidase activity"/>
    <property type="evidence" value="ECO:0007669"/>
    <property type="project" value="UniProtKB-KW"/>
</dbReference>
<proteinExistence type="predicted"/>
<name>A0A1Z4C555_9GAMM</name>
<dbReference type="GO" id="GO:0005829">
    <property type="term" value="C:cytosol"/>
    <property type="evidence" value="ECO:0007669"/>
    <property type="project" value="TreeGrafter"/>
</dbReference>
<reference evidence="8 9" key="1">
    <citation type="submission" date="2017-06" db="EMBL/GenBank/DDBJ databases">
        <title>Genome Sequencing of the methanotroph Methylovulum psychrotolerants str. HV10-M2 isolated from a high-altitude environment.</title>
        <authorList>
            <person name="Mateos-Rivera A."/>
        </authorList>
    </citation>
    <scope>NUCLEOTIDE SEQUENCE [LARGE SCALE GENOMIC DNA]</scope>
    <source>
        <strain evidence="8 9">HV10_M2</strain>
    </source>
</reference>
<dbReference type="InterPro" id="IPR006314">
    <property type="entry name" value="Dyp_peroxidase"/>
</dbReference>
<dbReference type="Pfam" id="PF21105">
    <property type="entry name" value="DyP_N"/>
    <property type="match status" value="1"/>
</dbReference>
<accession>A0A1Z4C555</accession>
<protein>
    <submittedName>
        <fullName evidence="8">Peroxidase</fullName>
    </submittedName>
</protein>
<dbReference type="Pfam" id="PF20628">
    <property type="entry name" value="Dyp_perox_C"/>
    <property type="match status" value="1"/>
</dbReference>
<dbReference type="PROSITE" id="PS51404">
    <property type="entry name" value="DYP_PEROXIDASE"/>
    <property type="match status" value="1"/>
</dbReference>
<evidence type="ECO:0000256" key="5">
    <source>
        <dbReference type="ARBA" id="ARBA00023004"/>
    </source>
</evidence>
<dbReference type="Proteomes" id="UP000197019">
    <property type="component" value="Chromosome"/>
</dbReference>
<sequence length="471" mass="51565">MMLTDDILSTTLETGIDPGNPDIFKIFLDDLQGNILKGHGRDYSVHLLLRFKATPAEVAAWLEGFTKQYVKSAAQQWQETARYKAERLSGGVWANCLLSCQGYEYLGIPPFKIPTDKPFRLGIKNPDIAQTLGDPSASQWENGFQGDIHALLLLADDDSQHLQNVVSGIADTLEQIADIVQRDDGFILRNAAGQVIEHFGFVDGISQPLFMKSDIDAAKEKDGGFDQWDPRASLDIIVTKDPNGLTEDSFGSYLVYRKLEQNVKKFHTSQQALAQTLGVDNGLAGAMMMGRFQDGSPVVLSDTPIPDNPTTNNFNYDADTAANKCPFHSHLRKTNPRGDTGRVVSSDDVAQALAMEKKHRIARRAVSYGNADLTAAPETGSGLLFLCFQANIENQFNFIQASWSNSANFVKVAVGPDPVIGQPQGTQQWPSQWGAPTREAVSMPLCITLQGGEYFFAPSISFLANLTSLLS</sequence>
<dbReference type="KEGG" id="mpsy:CEK71_08005"/>
<keyword evidence="4" id="KW-0560">Oxidoreductase</keyword>
<dbReference type="PANTHER" id="PTHR30521:SF5">
    <property type="entry name" value="BLR4509 PROTEIN"/>
    <property type="match status" value="1"/>
</dbReference>
<keyword evidence="3" id="KW-0479">Metal-binding</keyword>
<evidence type="ECO:0000256" key="2">
    <source>
        <dbReference type="ARBA" id="ARBA00022559"/>
    </source>
</evidence>